<reference evidence="6 7" key="3">
    <citation type="submission" date="2019-09" db="EMBL/GenBank/DDBJ databases">
        <title>Taxonomic note: a critical rebuttal of the proposed division of the genus Arcobacter into six genera, emended descriptions of Arcobacter anaerophilus and the genus Arcobacter, and an assessment of genus-level boundaries for Epsilonproteobacteria using in silico genomic comparator tools.</title>
        <authorList>
            <person name="On S.L.W."/>
            <person name="Miller W.G."/>
            <person name="Biggs P."/>
            <person name="Cornelius A."/>
            <person name="Vandamme P."/>
        </authorList>
    </citation>
    <scope>NUCLEOTIDE SEQUENCE [LARGE SCALE GENOMIC DNA]</scope>
    <source>
        <strain evidence="6 7">LMG 26638</strain>
    </source>
</reference>
<reference evidence="6 7" key="2">
    <citation type="submission" date="2019-09" db="EMBL/GenBank/DDBJ databases">
        <title>Complete genome sequencing of four Arcobacter species reveals a diverse suite of mobile elements.</title>
        <authorList>
            <person name="Miller W.G."/>
            <person name="Yee E."/>
            <person name="Bono J.L."/>
        </authorList>
    </citation>
    <scope>NUCLEOTIDE SEQUENCE [LARGE SCALE GENOMIC DNA]</scope>
    <source>
        <strain evidence="6 7">LMG 26638</strain>
    </source>
</reference>
<organism evidence="6 7">
    <name type="scientific">Malaciobacter pacificus</name>
    <dbReference type="NCBI Taxonomy" id="1080223"/>
    <lineage>
        <taxon>Bacteria</taxon>
        <taxon>Pseudomonadati</taxon>
        <taxon>Campylobacterota</taxon>
        <taxon>Epsilonproteobacteria</taxon>
        <taxon>Campylobacterales</taxon>
        <taxon>Arcobacteraceae</taxon>
        <taxon>Malaciobacter</taxon>
    </lineage>
</organism>
<evidence type="ECO:0000256" key="3">
    <source>
        <dbReference type="ARBA" id="ARBA00022777"/>
    </source>
</evidence>
<evidence type="ECO:0000256" key="2">
    <source>
        <dbReference type="ARBA" id="ARBA00022679"/>
    </source>
</evidence>
<protein>
    <submittedName>
        <fullName evidence="6">Toxin-antitoxin system, toxin component, HipA family</fullName>
    </submittedName>
</protein>
<dbReference type="Pfam" id="PF07804">
    <property type="entry name" value="HipA_C"/>
    <property type="match status" value="1"/>
</dbReference>
<dbReference type="InterPro" id="IPR052028">
    <property type="entry name" value="HipA_Ser/Thr_kinase"/>
</dbReference>
<evidence type="ECO:0000259" key="5">
    <source>
        <dbReference type="Pfam" id="PF13657"/>
    </source>
</evidence>
<feature type="domain" description="HipA N-terminal subdomain 1" evidence="5">
    <location>
        <begin position="5"/>
        <end position="114"/>
    </location>
</feature>
<dbReference type="Proteomes" id="UP000322726">
    <property type="component" value="Chromosome"/>
</dbReference>
<dbReference type="GO" id="GO:0004674">
    <property type="term" value="F:protein serine/threonine kinase activity"/>
    <property type="evidence" value="ECO:0007669"/>
    <property type="project" value="TreeGrafter"/>
</dbReference>
<dbReference type="Pfam" id="PF13657">
    <property type="entry name" value="Couple_hipA"/>
    <property type="match status" value="1"/>
</dbReference>
<dbReference type="InterPro" id="IPR012893">
    <property type="entry name" value="HipA-like_C"/>
</dbReference>
<proteinExistence type="inferred from homology"/>
<dbReference type="KEGG" id="apai:APAC_0722"/>
<evidence type="ECO:0000259" key="4">
    <source>
        <dbReference type="Pfam" id="PF07804"/>
    </source>
</evidence>
<keyword evidence="2" id="KW-0808">Transferase</keyword>
<evidence type="ECO:0000313" key="6">
    <source>
        <dbReference type="EMBL" id="QEP33866.1"/>
    </source>
</evidence>
<sequence>MDEINAYIYGKKIGTMIEHDGVVYFEYDKDFKLEGLEISPLKLHTSKTKDAYTNPNHPTLYHGIAGVFFDSLPDKHGMPFIDRYFEKQGLKSFDLTQLHKLAFIGDRGMGAIEYFPKEEDDFVTHDIAINAKDAYEEMKQALKEKESSIETLMNIRESVSPVGGGRPKMLVQYNYKTKEIRLNKRTLHKEFERAIIKFDEIYDYVGSIGFTKLEYIFMSMAKEMGINTADFELISENNANHLLVKRFDRDKNDKKIHLCTAAGLMHTDISILKSTSYENLFALTRIVCKSQEDIEELFKRMVLNILVFNFDDHAKNFSYLMDENGEWSLSPAYDITYSKGVMKSHTTTIGGKDLNFTRSDVLNIAKSQSIKSIAAAKIIDKAIEVVKNFENKAKEIGLDKKTIEECKEDIDSQISLLNHYS</sequence>
<reference evidence="7" key="1">
    <citation type="submission" date="2019-09" db="EMBL/GenBank/DDBJ databases">
        <title>Complete genome sequencing of four Arcobacter species reveals a diverse suite of mobile elements.</title>
        <authorList>
            <person name="On S.L.W."/>
            <person name="Miller W.G."/>
            <person name="Biggs P."/>
            <person name="Cornelius A."/>
            <person name="Vandamme P."/>
        </authorList>
    </citation>
    <scope>NUCLEOTIDE SEQUENCE [LARGE SCALE GENOMIC DNA]</scope>
    <source>
        <strain evidence="7">LMG 26638</strain>
    </source>
</reference>
<dbReference type="AlphaFoldDB" id="A0A5C2H9G7"/>
<keyword evidence="3" id="KW-0418">Kinase</keyword>
<dbReference type="EMBL" id="CP035928">
    <property type="protein sequence ID" value="QEP33866.1"/>
    <property type="molecule type" value="Genomic_DNA"/>
</dbReference>
<dbReference type="InterPro" id="IPR017508">
    <property type="entry name" value="HipA_N1"/>
</dbReference>
<feature type="domain" description="HipA-like C-terminal" evidence="4">
    <location>
        <begin position="162"/>
        <end position="385"/>
    </location>
</feature>
<dbReference type="GO" id="GO:0005829">
    <property type="term" value="C:cytosol"/>
    <property type="evidence" value="ECO:0007669"/>
    <property type="project" value="TreeGrafter"/>
</dbReference>
<comment type="similarity">
    <text evidence="1">Belongs to the HipA Ser/Thr kinase family.</text>
</comment>
<gene>
    <name evidence="6" type="ORF">APAC_0722</name>
</gene>
<evidence type="ECO:0000256" key="1">
    <source>
        <dbReference type="ARBA" id="ARBA00010164"/>
    </source>
</evidence>
<accession>A0A5C2H9G7</accession>
<keyword evidence="7" id="KW-1185">Reference proteome</keyword>
<name>A0A5C2H9G7_9BACT</name>
<dbReference type="PANTHER" id="PTHR37419:SF8">
    <property type="entry name" value="TOXIN YJJJ"/>
    <property type="match status" value="1"/>
</dbReference>
<dbReference type="PANTHER" id="PTHR37419">
    <property type="entry name" value="SERINE/THREONINE-PROTEIN KINASE TOXIN HIPA"/>
    <property type="match status" value="1"/>
</dbReference>
<evidence type="ECO:0000313" key="7">
    <source>
        <dbReference type="Proteomes" id="UP000322726"/>
    </source>
</evidence>
<dbReference type="Gene3D" id="1.10.1070.20">
    <property type="match status" value="1"/>
</dbReference>